<dbReference type="KEGG" id="tsph:KIH39_19885"/>
<feature type="binding site" evidence="3">
    <location>
        <position position="129"/>
    </location>
    <ligand>
        <name>a divalent metal cation</name>
        <dbReference type="ChEBI" id="CHEBI:60240"/>
    </ligand>
</feature>
<keyword evidence="2 3" id="KW-0479">Metal-binding</keyword>
<accession>A0A8E6B4D6</accession>
<keyword evidence="5" id="KW-1185">Reference proteome</keyword>
<evidence type="ECO:0000256" key="3">
    <source>
        <dbReference type="PIRSR" id="PIRSR607837-1"/>
    </source>
</evidence>
<sequence length="167" mass="19570">MTSMPDRFRKWYDYERDCNAKTLVMLNSVPEDKRPTPQFHRAVGRMAHLVAARQRWLHRLGHWAVPPEVFPSTSLEDLPQLINATEEAWVNYLQKLDDRELEREFEWKFPTGAQMRWNVEGVLTQTFGHAWYHRGQIAQTVAELGGQATDTDYIFWSKPTRVDAPNA</sequence>
<evidence type="ECO:0000313" key="4">
    <source>
        <dbReference type="EMBL" id="QVL31089.1"/>
    </source>
</evidence>
<comment type="similarity">
    <text evidence="1">Belongs to the DinB family.</text>
</comment>
<gene>
    <name evidence="4" type="ORF">KIH39_19885</name>
</gene>
<dbReference type="Pfam" id="PF05163">
    <property type="entry name" value="DinB"/>
    <property type="match status" value="1"/>
</dbReference>
<evidence type="ECO:0000256" key="1">
    <source>
        <dbReference type="ARBA" id="ARBA00008635"/>
    </source>
</evidence>
<dbReference type="GO" id="GO:0046872">
    <property type="term" value="F:metal ion binding"/>
    <property type="evidence" value="ECO:0007669"/>
    <property type="project" value="UniProtKB-KW"/>
</dbReference>
<reference evidence="4" key="1">
    <citation type="submission" date="2021-05" db="EMBL/GenBank/DDBJ databases">
        <title>Complete genome sequence of the cellulolytic planctomycete Telmatocola sphagniphila SP2T and characterization of the first cellulase from planctomycetes.</title>
        <authorList>
            <person name="Rakitin A.L."/>
            <person name="Beletsky A.V."/>
            <person name="Naumoff D.G."/>
            <person name="Kulichevskaya I.S."/>
            <person name="Mardanov A.V."/>
            <person name="Ravin N.V."/>
            <person name="Dedysh S.N."/>
        </authorList>
    </citation>
    <scope>NUCLEOTIDE SEQUENCE</scope>
    <source>
        <strain evidence="4">SP2T</strain>
    </source>
</reference>
<evidence type="ECO:0000313" key="5">
    <source>
        <dbReference type="Proteomes" id="UP000676194"/>
    </source>
</evidence>
<name>A0A8E6B4D6_9BACT</name>
<dbReference type="InterPro" id="IPR034660">
    <property type="entry name" value="DinB/YfiT-like"/>
</dbReference>
<feature type="binding site" evidence="3">
    <location>
        <position position="48"/>
    </location>
    <ligand>
        <name>a divalent metal cation</name>
        <dbReference type="ChEBI" id="CHEBI:60240"/>
    </ligand>
</feature>
<organism evidence="4 5">
    <name type="scientific">Telmatocola sphagniphila</name>
    <dbReference type="NCBI Taxonomy" id="1123043"/>
    <lineage>
        <taxon>Bacteria</taxon>
        <taxon>Pseudomonadati</taxon>
        <taxon>Planctomycetota</taxon>
        <taxon>Planctomycetia</taxon>
        <taxon>Gemmatales</taxon>
        <taxon>Gemmataceae</taxon>
    </lineage>
</organism>
<dbReference type="EMBL" id="CP074694">
    <property type="protein sequence ID" value="QVL31089.1"/>
    <property type="molecule type" value="Genomic_DNA"/>
</dbReference>
<dbReference type="PANTHER" id="PTHR37302">
    <property type="entry name" value="SLR1116 PROTEIN"/>
    <property type="match status" value="1"/>
</dbReference>
<dbReference type="RefSeq" id="WP_213494970.1">
    <property type="nucleotide sequence ID" value="NZ_CP074694.1"/>
</dbReference>
<evidence type="ECO:0000256" key="2">
    <source>
        <dbReference type="ARBA" id="ARBA00022723"/>
    </source>
</evidence>
<dbReference type="SUPFAM" id="SSF109854">
    <property type="entry name" value="DinB/YfiT-like putative metalloenzymes"/>
    <property type="match status" value="1"/>
</dbReference>
<proteinExistence type="inferred from homology"/>
<feature type="binding site" evidence="3">
    <location>
        <position position="133"/>
    </location>
    <ligand>
        <name>a divalent metal cation</name>
        <dbReference type="ChEBI" id="CHEBI:60240"/>
    </ligand>
</feature>
<dbReference type="PANTHER" id="PTHR37302:SF3">
    <property type="entry name" value="DAMAGE-INDUCIBLE PROTEIN DINB"/>
    <property type="match status" value="1"/>
</dbReference>
<dbReference type="InterPro" id="IPR007837">
    <property type="entry name" value="DinB"/>
</dbReference>
<dbReference type="AlphaFoldDB" id="A0A8E6B4D6"/>
<protein>
    <submittedName>
        <fullName evidence="4">DinB family protein</fullName>
    </submittedName>
</protein>
<dbReference type="Proteomes" id="UP000676194">
    <property type="component" value="Chromosome"/>
</dbReference>
<dbReference type="Gene3D" id="1.20.120.450">
    <property type="entry name" value="dinb family like domain"/>
    <property type="match status" value="1"/>
</dbReference>